<dbReference type="EMBL" id="ML978121">
    <property type="protein sequence ID" value="KAF2104673.1"/>
    <property type="molecule type" value="Genomic_DNA"/>
</dbReference>
<keyword evidence="3" id="KW-1185">Reference proteome</keyword>
<dbReference type="Proteomes" id="UP000799772">
    <property type="component" value="Unassembled WGS sequence"/>
</dbReference>
<organism evidence="2 3">
    <name type="scientific">Rhizodiscina lignyota</name>
    <dbReference type="NCBI Taxonomy" id="1504668"/>
    <lineage>
        <taxon>Eukaryota</taxon>
        <taxon>Fungi</taxon>
        <taxon>Dikarya</taxon>
        <taxon>Ascomycota</taxon>
        <taxon>Pezizomycotina</taxon>
        <taxon>Dothideomycetes</taxon>
        <taxon>Pleosporomycetidae</taxon>
        <taxon>Aulographales</taxon>
        <taxon>Rhizodiscinaceae</taxon>
        <taxon>Rhizodiscina</taxon>
    </lineage>
</organism>
<protein>
    <submittedName>
        <fullName evidence="2">Uncharacterized protein</fullName>
    </submittedName>
</protein>
<evidence type="ECO:0000313" key="3">
    <source>
        <dbReference type="Proteomes" id="UP000799772"/>
    </source>
</evidence>
<reference evidence="2" key="1">
    <citation type="journal article" date="2020" name="Stud. Mycol.">
        <title>101 Dothideomycetes genomes: a test case for predicting lifestyles and emergence of pathogens.</title>
        <authorList>
            <person name="Haridas S."/>
            <person name="Albert R."/>
            <person name="Binder M."/>
            <person name="Bloem J."/>
            <person name="Labutti K."/>
            <person name="Salamov A."/>
            <person name="Andreopoulos B."/>
            <person name="Baker S."/>
            <person name="Barry K."/>
            <person name="Bills G."/>
            <person name="Bluhm B."/>
            <person name="Cannon C."/>
            <person name="Castanera R."/>
            <person name="Culley D."/>
            <person name="Daum C."/>
            <person name="Ezra D."/>
            <person name="Gonzalez J."/>
            <person name="Henrissat B."/>
            <person name="Kuo A."/>
            <person name="Liang C."/>
            <person name="Lipzen A."/>
            <person name="Lutzoni F."/>
            <person name="Magnuson J."/>
            <person name="Mondo S."/>
            <person name="Nolan M."/>
            <person name="Ohm R."/>
            <person name="Pangilinan J."/>
            <person name="Park H.-J."/>
            <person name="Ramirez L."/>
            <person name="Alfaro M."/>
            <person name="Sun H."/>
            <person name="Tritt A."/>
            <person name="Yoshinaga Y."/>
            <person name="Zwiers L.-H."/>
            <person name="Turgeon B."/>
            <person name="Goodwin S."/>
            <person name="Spatafora J."/>
            <person name="Crous P."/>
            <person name="Grigoriev I."/>
        </authorList>
    </citation>
    <scope>NUCLEOTIDE SEQUENCE</scope>
    <source>
        <strain evidence="2">CBS 133067</strain>
    </source>
</reference>
<evidence type="ECO:0000313" key="2">
    <source>
        <dbReference type="EMBL" id="KAF2104673.1"/>
    </source>
</evidence>
<sequence length="207" mass="22920">MFPVRKLRPRSLIDCDQAQLPRIQLNNDRNYRDAEIYSRELKQYSVAMRLDGASFSEVPYGFRESVESNDTSGGTSTWTKPPSSTTLAVSRHPTSTAEPLGSAGPATIPRVPIASFQRIPAVHTTGSALVALIDVMDPGRAVTEGYIEPIPFPGSGYESCQGSDIRNDESRCQILSTDSTDIFTDMIAWEYAGQVLRMPEQERQHSY</sequence>
<evidence type="ECO:0000256" key="1">
    <source>
        <dbReference type="SAM" id="MobiDB-lite"/>
    </source>
</evidence>
<accession>A0A9P4IRE2</accession>
<feature type="region of interest" description="Disordered" evidence="1">
    <location>
        <begin position="65"/>
        <end position="106"/>
    </location>
</feature>
<name>A0A9P4IRE2_9PEZI</name>
<feature type="compositionally biased region" description="Low complexity" evidence="1">
    <location>
        <begin position="71"/>
        <end position="86"/>
    </location>
</feature>
<dbReference type="AlphaFoldDB" id="A0A9P4IRE2"/>
<proteinExistence type="predicted"/>
<comment type="caution">
    <text evidence="2">The sequence shown here is derived from an EMBL/GenBank/DDBJ whole genome shotgun (WGS) entry which is preliminary data.</text>
</comment>
<gene>
    <name evidence="2" type="ORF">NA57DRAFT_51486</name>
</gene>